<organism evidence="1 2">
    <name type="scientific">Symbiodinium necroappetens</name>
    <dbReference type="NCBI Taxonomy" id="1628268"/>
    <lineage>
        <taxon>Eukaryota</taxon>
        <taxon>Sar</taxon>
        <taxon>Alveolata</taxon>
        <taxon>Dinophyceae</taxon>
        <taxon>Suessiales</taxon>
        <taxon>Symbiodiniaceae</taxon>
        <taxon>Symbiodinium</taxon>
    </lineage>
</organism>
<feature type="non-terminal residue" evidence="1">
    <location>
        <position position="77"/>
    </location>
</feature>
<name>A0A812ZZI2_9DINO</name>
<gene>
    <name evidence="1" type="ORF">SNEC2469_LOCUS25623</name>
</gene>
<keyword evidence="2" id="KW-1185">Reference proteome</keyword>
<comment type="caution">
    <text evidence="1">The sequence shown here is derived from an EMBL/GenBank/DDBJ whole genome shotgun (WGS) entry which is preliminary data.</text>
</comment>
<sequence length="77" mass="8749">ERDFGWNGILIEANPTYWWGLLHRNASLFLGPVGAEDEKVTFQLHDETSGIVGENFDAKPKKEWKETFSYTTTSLAS</sequence>
<dbReference type="EMBL" id="CAJNJA010050800">
    <property type="protein sequence ID" value="CAE7842667.1"/>
    <property type="molecule type" value="Genomic_DNA"/>
</dbReference>
<accession>A0A812ZZI2</accession>
<dbReference type="OrthoDB" id="408285at2759"/>
<reference evidence="1" key="1">
    <citation type="submission" date="2021-02" db="EMBL/GenBank/DDBJ databases">
        <authorList>
            <person name="Dougan E. K."/>
            <person name="Rhodes N."/>
            <person name="Thang M."/>
            <person name="Chan C."/>
        </authorList>
    </citation>
    <scope>NUCLEOTIDE SEQUENCE</scope>
</reference>
<dbReference type="Proteomes" id="UP000601435">
    <property type="component" value="Unassembled WGS sequence"/>
</dbReference>
<dbReference type="AlphaFoldDB" id="A0A812ZZI2"/>
<evidence type="ECO:0000313" key="1">
    <source>
        <dbReference type="EMBL" id="CAE7842667.1"/>
    </source>
</evidence>
<feature type="non-terminal residue" evidence="1">
    <location>
        <position position="1"/>
    </location>
</feature>
<proteinExistence type="predicted"/>
<protein>
    <submittedName>
        <fullName evidence="1">Uncharacterized protein</fullName>
    </submittedName>
</protein>
<evidence type="ECO:0000313" key="2">
    <source>
        <dbReference type="Proteomes" id="UP000601435"/>
    </source>
</evidence>